<feature type="region of interest" description="Disordered" evidence="2">
    <location>
        <begin position="1"/>
        <end position="22"/>
    </location>
</feature>
<evidence type="ECO:0000256" key="2">
    <source>
        <dbReference type="SAM" id="MobiDB-lite"/>
    </source>
</evidence>
<dbReference type="Pfam" id="PF12796">
    <property type="entry name" value="Ank_2"/>
    <property type="match status" value="1"/>
</dbReference>
<dbReference type="OrthoDB" id="341259at2759"/>
<feature type="non-terminal residue" evidence="3">
    <location>
        <position position="1"/>
    </location>
</feature>
<dbReference type="GO" id="GO:0030837">
    <property type="term" value="P:negative regulation of actin filament polymerization"/>
    <property type="evidence" value="ECO:0007669"/>
    <property type="project" value="InterPro"/>
</dbReference>
<evidence type="ECO:0000313" key="4">
    <source>
        <dbReference type="Proteomes" id="UP000276215"/>
    </source>
</evidence>
<dbReference type="PROSITE" id="PS50297">
    <property type="entry name" value="ANK_REP_REGION"/>
    <property type="match status" value="1"/>
</dbReference>
<dbReference type="GO" id="GO:0005737">
    <property type="term" value="C:cytoplasm"/>
    <property type="evidence" value="ECO:0007669"/>
    <property type="project" value="TreeGrafter"/>
</dbReference>
<dbReference type="InterPro" id="IPR036770">
    <property type="entry name" value="Ankyrin_rpt-contain_sf"/>
</dbReference>
<dbReference type="SMART" id="SM00248">
    <property type="entry name" value="ANK"/>
    <property type="match status" value="2"/>
</dbReference>
<feature type="non-terminal residue" evidence="3">
    <location>
        <position position="78"/>
    </location>
</feature>
<dbReference type="STRING" id="1336337.A0A3N4J2C2"/>
<dbReference type="AlphaFoldDB" id="A0A3N4J2C2"/>
<evidence type="ECO:0000256" key="1">
    <source>
        <dbReference type="PROSITE-ProRule" id="PRU00023"/>
    </source>
</evidence>
<keyword evidence="1" id="KW-0040">ANK repeat</keyword>
<proteinExistence type="predicted"/>
<dbReference type="Proteomes" id="UP000276215">
    <property type="component" value="Unassembled WGS sequence"/>
</dbReference>
<dbReference type="Gene3D" id="1.25.40.20">
    <property type="entry name" value="Ankyrin repeat-containing domain"/>
    <property type="match status" value="1"/>
</dbReference>
<dbReference type="PANTHER" id="PTHR24168">
    <property type="entry name" value="KN MOTIF AND ANKYRIN REPEAT DOMAIN-CONTAINING"/>
    <property type="match status" value="1"/>
</dbReference>
<feature type="repeat" description="ANK" evidence="1">
    <location>
        <begin position="49"/>
        <end position="70"/>
    </location>
</feature>
<dbReference type="GO" id="GO:0005856">
    <property type="term" value="C:cytoskeleton"/>
    <property type="evidence" value="ECO:0007669"/>
    <property type="project" value="TreeGrafter"/>
</dbReference>
<dbReference type="PROSITE" id="PS50088">
    <property type="entry name" value="ANK_REPEAT"/>
    <property type="match status" value="1"/>
</dbReference>
<keyword evidence="4" id="KW-1185">Reference proteome</keyword>
<accession>A0A3N4J2C2</accession>
<reference evidence="3 4" key="1">
    <citation type="journal article" date="2018" name="Nat. Ecol. Evol.">
        <title>Pezizomycetes genomes reveal the molecular basis of ectomycorrhizal truffle lifestyle.</title>
        <authorList>
            <person name="Murat C."/>
            <person name="Payen T."/>
            <person name="Noel B."/>
            <person name="Kuo A."/>
            <person name="Morin E."/>
            <person name="Chen J."/>
            <person name="Kohler A."/>
            <person name="Krizsan K."/>
            <person name="Balestrini R."/>
            <person name="Da Silva C."/>
            <person name="Montanini B."/>
            <person name="Hainaut M."/>
            <person name="Levati E."/>
            <person name="Barry K.W."/>
            <person name="Belfiori B."/>
            <person name="Cichocki N."/>
            <person name="Clum A."/>
            <person name="Dockter R.B."/>
            <person name="Fauchery L."/>
            <person name="Guy J."/>
            <person name="Iotti M."/>
            <person name="Le Tacon F."/>
            <person name="Lindquist E.A."/>
            <person name="Lipzen A."/>
            <person name="Malagnac F."/>
            <person name="Mello A."/>
            <person name="Molinier V."/>
            <person name="Miyauchi S."/>
            <person name="Poulain J."/>
            <person name="Riccioni C."/>
            <person name="Rubini A."/>
            <person name="Sitrit Y."/>
            <person name="Splivallo R."/>
            <person name="Traeger S."/>
            <person name="Wang M."/>
            <person name="Zifcakova L."/>
            <person name="Wipf D."/>
            <person name="Zambonelli A."/>
            <person name="Paolocci F."/>
            <person name="Nowrousian M."/>
            <person name="Ottonello S."/>
            <person name="Baldrian P."/>
            <person name="Spatafora J.W."/>
            <person name="Henrissat B."/>
            <person name="Nagy L.G."/>
            <person name="Aury J.M."/>
            <person name="Wincker P."/>
            <person name="Grigoriev I.V."/>
            <person name="Bonfante P."/>
            <person name="Martin F.M."/>
        </authorList>
    </citation>
    <scope>NUCLEOTIDE SEQUENCE [LARGE SCALE GENOMIC DNA]</scope>
    <source>
        <strain evidence="3 4">120613-1</strain>
    </source>
</reference>
<gene>
    <name evidence="3" type="ORF">L873DRAFT_1602154</name>
</gene>
<name>A0A3N4J2C2_9PEZI</name>
<dbReference type="InterPro" id="IPR002110">
    <property type="entry name" value="Ankyrin_rpt"/>
</dbReference>
<dbReference type="EMBL" id="ML120476">
    <property type="protein sequence ID" value="RPA92305.1"/>
    <property type="molecule type" value="Genomic_DNA"/>
</dbReference>
<protein>
    <submittedName>
        <fullName evidence="3">Ankyrin</fullName>
    </submittedName>
</protein>
<organism evidence="3 4">
    <name type="scientific">Choiromyces venosus 120613-1</name>
    <dbReference type="NCBI Taxonomy" id="1336337"/>
    <lineage>
        <taxon>Eukaryota</taxon>
        <taxon>Fungi</taxon>
        <taxon>Dikarya</taxon>
        <taxon>Ascomycota</taxon>
        <taxon>Pezizomycotina</taxon>
        <taxon>Pezizomycetes</taxon>
        <taxon>Pezizales</taxon>
        <taxon>Tuberaceae</taxon>
        <taxon>Choiromyces</taxon>
    </lineage>
</organism>
<dbReference type="SUPFAM" id="SSF48403">
    <property type="entry name" value="Ankyrin repeat"/>
    <property type="match status" value="1"/>
</dbReference>
<sequence length="78" mass="8617">VLLDCGIDPETRDSEQQTPLSVASRHNRLDAVKLLIEDERVDVNSIDRNGRTALSFACGYGHVEVVRLLLGDTKVDPN</sequence>
<dbReference type="InterPro" id="IPR047184">
    <property type="entry name" value="KANK1-4"/>
</dbReference>
<evidence type="ECO:0000313" key="3">
    <source>
        <dbReference type="EMBL" id="RPA92305.1"/>
    </source>
</evidence>
<dbReference type="PANTHER" id="PTHR24168:SF21">
    <property type="entry name" value="KANK, ISOFORM D"/>
    <property type="match status" value="1"/>
</dbReference>